<keyword evidence="1" id="KW-0812">Transmembrane</keyword>
<feature type="transmembrane region" description="Helical" evidence="1">
    <location>
        <begin position="12"/>
        <end position="41"/>
    </location>
</feature>
<dbReference type="EMBL" id="MT898166">
    <property type="protein sequence ID" value="QOS20669.1"/>
    <property type="molecule type" value="Genomic_DNA"/>
</dbReference>
<protein>
    <submittedName>
        <fullName evidence="2">Uncharacterized protein</fullName>
    </submittedName>
</protein>
<feature type="transmembrane region" description="Helical" evidence="1">
    <location>
        <begin position="242"/>
        <end position="267"/>
    </location>
</feature>
<name>A0A7M1VPA9_VIBPH</name>
<evidence type="ECO:0000313" key="3">
    <source>
        <dbReference type="EMBL" id="QOS20669.1"/>
    </source>
</evidence>
<organism evidence="2">
    <name type="scientific">Vibrio parahaemolyticus</name>
    <dbReference type="NCBI Taxonomy" id="670"/>
    <lineage>
        <taxon>Bacteria</taxon>
        <taxon>Pseudomonadati</taxon>
        <taxon>Pseudomonadota</taxon>
        <taxon>Gammaproteobacteria</taxon>
        <taxon>Vibrionales</taxon>
        <taxon>Vibrionaceae</taxon>
        <taxon>Vibrio</taxon>
    </lineage>
</organism>
<keyword evidence="1" id="KW-1133">Transmembrane helix</keyword>
<sequence>MELIRSCVFFLFILLCITVNIIVSQMSIVGAVINVMPILILHPSLKLPWFDKLFIFFVLNILIGPFISFNFDELKLVNLGRIDYFIGNLIIIYYLFVQNRYNIKRSHCIFIFLLSVFLFFSFVFDSSDLIVKFNEYYGFYSKLSVAFSLYLIVSNLDKITNGYVKQLLFLLVFLHLSLSIIQLFYPFYIRIGSIESGIHIGGRLFNRPLGFFESSYVYGVHTIFLCYLFIKVCGRGKINDLVVILLCLVSFLSTRSALLAFVLFLFFVSIRKIYSYQKYVIIFLGSLCFIYLMRSNVELFLVDQSNSTKLLLWYLTLKEFFFNSTFTQLLFGHGIDSASYISLALPNFVNELSFDAVYDNRVDLREGFPIHNVYVQTLFEHGILVFFAVIVPVFKSIQYSLKRDTDLFLVFLLLTIFFQYLLHNGIFAVYLYLICLIGLGNIKNAY</sequence>
<proteinExistence type="predicted"/>
<feature type="transmembrane region" description="Helical" evidence="1">
    <location>
        <begin position="209"/>
        <end position="230"/>
    </location>
</feature>
<feature type="transmembrane region" description="Helical" evidence="1">
    <location>
        <begin position="136"/>
        <end position="156"/>
    </location>
</feature>
<feature type="transmembrane region" description="Helical" evidence="1">
    <location>
        <begin position="168"/>
        <end position="189"/>
    </location>
</feature>
<gene>
    <name evidence="3" type="ORF">VP361_00018</name>
    <name evidence="2" type="ORF">VP362_00018</name>
    <name evidence="4" type="ORF">VP400_00018</name>
</gene>
<evidence type="ECO:0000256" key="1">
    <source>
        <dbReference type="SAM" id="Phobius"/>
    </source>
</evidence>
<feature type="transmembrane region" description="Helical" evidence="1">
    <location>
        <begin position="108"/>
        <end position="124"/>
    </location>
</feature>
<accession>A0A7M1VPA9</accession>
<feature type="transmembrane region" description="Helical" evidence="1">
    <location>
        <begin position="53"/>
        <end position="71"/>
    </location>
</feature>
<evidence type="ECO:0000313" key="4">
    <source>
        <dbReference type="EMBL" id="QOS29894.1"/>
    </source>
</evidence>
<dbReference type="AlphaFoldDB" id="A0A7M1VPA9"/>
<reference evidence="2" key="1">
    <citation type="submission" date="2020-08" db="EMBL/GenBank/DDBJ databases">
        <title>Genetic structure, function and evolution of capsule biosynthesis loci in Vibrio parahaemolyticus.</title>
        <authorList>
            <person name="Li L."/>
            <person name="Bian S."/>
        </authorList>
    </citation>
    <scope>NUCLEOTIDE SEQUENCE</scope>
    <source>
        <strain evidence="3">VP361</strain>
        <strain evidence="2">VP362</strain>
        <strain evidence="4">VP400</strain>
    </source>
</reference>
<feature type="transmembrane region" description="Helical" evidence="1">
    <location>
        <begin position="77"/>
        <end position="96"/>
    </location>
</feature>
<feature type="transmembrane region" description="Helical" evidence="1">
    <location>
        <begin position="428"/>
        <end position="445"/>
    </location>
</feature>
<feature type="transmembrane region" description="Helical" evidence="1">
    <location>
        <begin position="312"/>
        <end position="331"/>
    </location>
</feature>
<evidence type="ECO:0000313" key="2">
    <source>
        <dbReference type="EMBL" id="QOS16837.1"/>
    </source>
</evidence>
<dbReference type="EMBL" id="MT898413">
    <property type="protein sequence ID" value="QOS29894.1"/>
    <property type="molecule type" value="Genomic_DNA"/>
</dbReference>
<keyword evidence="1" id="KW-0472">Membrane</keyword>
<feature type="transmembrane region" description="Helical" evidence="1">
    <location>
        <begin position="373"/>
        <end position="394"/>
    </location>
</feature>
<dbReference type="EMBL" id="MT898061">
    <property type="protein sequence ID" value="QOS16837.1"/>
    <property type="molecule type" value="Genomic_DNA"/>
</dbReference>
<feature type="transmembrane region" description="Helical" evidence="1">
    <location>
        <begin position="273"/>
        <end position="292"/>
    </location>
</feature>